<dbReference type="Proteomes" id="UP000542742">
    <property type="component" value="Unassembled WGS sequence"/>
</dbReference>
<dbReference type="AlphaFoldDB" id="A0A7W7CPQ5"/>
<evidence type="ECO:0000259" key="1">
    <source>
        <dbReference type="Pfam" id="PF01408"/>
    </source>
</evidence>
<feature type="domain" description="GFO/IDH/MocA-like oxidoreductase" evidence="2">
    <location>
        <begin position="129"/>
        <end position="252"/>
    </location>
</feature>
<sequence>MTTVTGAPGASARPAGRPRVAVVGLGDVSVVHLAAIEKLGATLAGVCDSRGDYRALLDDVRPDVVHICTPHDRHVQVALAALDRGVHVLLEKPVANTIEQADLLVAAAKDHPTLKVGVCLQNRYNLTSRAVHEMLASGELGRVRGASASVLWHRDAAYYAARPWRGVRERSGGGVLINQAIHTLDLVQWLLGDVITVRGHAGQYGGVSGDVEDTAHMVLDHVGGARSVFFATTTNAVDSPVTIEITAEHGTLTVRGDLTVAHSDGRAETIAEPAPEGGGRAYWGASHELLIADFYRSLDDPEPFWIGLEEALKSQHLIDAIYRQHI</sequence>
<keyword evidence="4" id="KW-1185">Reference proteome</keyword>
<dbReference type="EMBL" id="JACHMF010000001">
    <property type="protein sequence ID" value="MBB4692134.1"/>
    <property type="molecule type" value="Genomic_DNA"/>
</dbReference>
<dbReference type="SUPFAM" id="SSF51735">
    <property type="entry name" value="NAD(P)-binding Rossmann-fold domains"/>
    <property type="match status" value="1"/>
</dbReference>
<dbReference type="PANTHER" id="PTHR43249:SF1">
    <property type="entry name" value="D-GLUCOSIDE 3-DEHYDROGENASE"/>
    <property type="match status" value="1"/>
</dbReference>
<dbReference type="Gene3D" id="3.30.360.10">
    <property type="entry name" value="Dihydrodipicolinate Reductase, domain 2"/>
    <property type="match status" value="1"/>
</dbReference>
<gene>
    <name evidence="3" type="ORF">BKA14_002282</name>
</gene>
<dbReference type="Gene3D" id="3.40.50.720">
    <property type="entry name" value="NAD(P)-binding Rossmann-like Domain"/>
    <property type="match status" value="1"/>
</dbReference>
<dbReference type="InterPro" id="IPR036291">
    <property type="entry name" value="NAD(P)-bd_dom_sf"/>
</dbReference>
<dbReference type="InterPro" id="IPR052515">
    <property type="entry name" value="Gfo/Idh/MocA_Oxidoreductase"/>
</dbReference>
<protein>
    <submittedName>
        <fullName evidence="3">Putative dehydrogenase</fullName>
    </submittedName>
</protein>
<dbReference type="InterPro" id="IPR000683">
    <property type="entry name" value="Gfo/Idh/MocA-like_OxRdtase_N"/>
</dbReference>
<feature type="domain" description="Gfo/Idh/MocA-like oxidoreductase N-terminal" evidence="1">
    <location>
        <begin position="51"/>
        <end position="112"/>
    </location>
</feature>
<reference evidence="3 4" key="1">
    <citation type="submission" date="2020-08" db="EMBL/GenBank/DDBJ databases">
        <title>Sequencing the genomes of 1000 actinobacteria strains.</title>
        <authorList>
            <person name="Klenk H.-P."/>
        </authorList>
    </citation>
    <scope>NUCLEOTIDE SEQUENCE [LARGE SCALE GENOMIC DNA]</scope>
    <source>
        <strain evidence="3 4">DSM 45518</strain>
    </source>
</reference>
<dbReference type="InterPro" id="IPR055170">
    <property type="entry name" value="GFO_IDH_MocA-like_dom"/>
</dbReference>
<organism evidence="3 4">
    <name type="scientific">Paractinoplanes abujensis</name>
    <dbReference type="NCBI Taxonomy" id="882441"/>
    <lineage>
        <taxon>Bacteria</taxon>
        <taxon>Bacillati</taxon>
        <taxon>Actinomycetota</taxon>
        <taxon>Actinomycetes</taxon>
        <taxon>Micromonosporales</taxon>
        <taxon>Micromonosporaceae</taxon>
        <taxon>Paractinoplanes</taxon>
    </lineage>
</organism>
<dbReference type="GO" id="GO:0000166">
    <property type="term" value="F:nucleotide binding"/>
    <property type="evidence" value="ECO:0007669"/>
    <property type="project" value="InterPro"/>
</dbReference>
<dbReference type="PANTHER" id="PTHR43249">
    <property type="entry name" value="UDP-N-ACETYL-2-AMINO-2-DEOXY-D-GLUCURONATE OXIDASE"/>
    <property type="match status" value="1"/>
</dbReference>
<dbReference type="Pfam" id="PF22725">
    <property type="entry name" value="GFO_IDH_MocA_C3"/>
    <property type="match status" value="1"/>
</dbReference>
<dbReference type="Pfam" id="PF01408">
    <property type="entry name" value="GFO_IDH_MocA"/>
    <property type="match status" value="1"/>
</dbReference>
<dbReference type="RefSeq" id="WP_184950893.1">
    <property type="nucleotide sequence ID" value="NZ_BOMC01000001.1"/>
</dbReference>
<name>A0A7W7CPQ5_9ACTN</name>
<evidence type="ECO:0000259" key="2">
    <source>
        <dbReference type="Pfam" id="PF22725"/>
    </source>
</evidence>
<comment type="caution">
    <text evidence="3">The sequence shown here is derived from an EMBL/GenBank/DDBJ whole genome shotgun (WGS) entry which is preliminary data.</text>
</comment>
<evidence type="ECO:0000313" key="4">
    <source>
        <dbReference type="Proteomes" id="UP000542742"/>
    </source>
</evidence>
<accession>A0A7W7CPQ5</accession>
<dbReference type="SUPFAM" id="SSF55347">
    <property type="entry name" value="Glyceraldehyde-3-phosphate dehydrogenase-like, C-terminal domain"/>
    <property type="match status" value="1"/>
</dbReference>
<evidence type="ECO:0000313" key="3">
    <source>
        <dbReference type="EMBL" id="MBB4692134.1"/>
    </source>
</evidence>
<proteinExistence type="predicted"/>